<dbReference type="Pfam" id="PF00135">
    <property type="entry name" value="COesterase"/>
    <property type="match status" value="1"/>
</dbReference>
<evidence type="ECO:0000256" key="3">
    <source>
        <dbReference type="RuleBase" id="RU361235"/>
    </source>
</evidence>
<keyword evidence="6" id="KW-1185">Reference proteome</keyword>
<feature type="domain" description="Carboxylesterase type B" evidence="4">
    <location>
        <begin position="20"/>
        <end position="529"/>
    </location>
</feature>
<dbReference type="InterPro" id="IPR002018">
    <property type="entry name" value="CarbesteraseB"/>
</dbReference>
<dbReference type="InterPro" id="IPR019826">
    <property type="entry name" value="Carboxylesterase_B_AS"/>
</dbReference>
<protein>
    <recommendedName>
        <fullName evidence="3">Carboxylic ester hydrolase</fullName>
        <ecNumber evidence="3">3.1.1.-</ecNumber>
    </recommendedName>
</protein>
<sequence length="541" mass="59064">MFLISLLLILAIATSHYTSPPIVTTSLGRIQGVPPGADQSRQANSFYGIPYASAPIGPLRFRPPTPPSSWNDTLDATSVGKSCMQPFGDGFISVPPWMEELLERSPLMEPMSEDCMYLNVFSPSLHDATQPPLPVLVWLHGGSYLGGSGELQSGYPFYDMRKLAASSTGAVVVSVNYRLGVFGFLSDDQLLKESGTSGNMGTQDQRAALEFVVQNIAAFGGDPSKITLFGESAGAGSVAAHLASPHSSPLFSAGIMQSGGLGGPPWLVSMEQSSAKSKQLHDLAECGEDSVVDCLRDWDEVDLLHLQISAEWTEGGPCADGFEFPLNAKSLRSALTAADAKPMIVGTNKNESALFTCFNSELNDLSEAQYRSIVASDLGIDADGDDMDELLTMYSASIFGSWAAAYTDYSTDRLFFCDSRFLLNLTASSSQPTYEYRLDMPTWFFKKVDCFGVPHMTDIFYLFGDFDYILTEEERELGARMRGHWIDFATHHQLPQDEWPAYNPEGREFLVLDAQDSVAADWKGKQCELIDTFAERTQGPG</sequence>
<dbReference type="EMBL" id="BRYB01006595">
    <property type="protein sequence ID" value="GMI52588.1"/>
    <property type="molecule type" value="Genomic_DNA"/>
</dbReference>
<evidence type="ECO:0000256" key="2">
    <source>
        <dbReference type="ARBA" id="ARBA00022801"/>
    </source>
</evidence>
<feature type="signal peptide" evidence="3">
    <location>
        <begin position="1"/>
        <end position="18"/>
    </location>
</feature>
<dbReference type="PROSITE" id="PS00122">
    <property type="entry name" value="CARBOXYLESTERASE_B_1"/>
    <property type="match status" value="1"/>
</dbReference>
<dbReference type="PANTHER" id="PTHR43918:SF4">
    <property type="entry name" value="CARBOXYLIC ESTER HYDROLASE"/>
    <property type="match status" value="1"/>
</dbReference>
<dbReference type="InterPro" id="IPR050654">
    <property type="entry name" value="AChE-related_enzymes"/>
</dbReference>
<evidence type="ECO:0000313" key="5">
    <source>
        <dbReference type="EMBL" id="GMI52588.1"/>
    </source>
</evidence>
<comment type="caution">
    <text evidence="5">The sequence shown here is derived from an EMBL/GenBank/DDBJ whole genome shotgun (WGS) entry which is preliminary data.</text>
</comment>
<evidence type="ECO:0000256" key="1">
    <source>
        <dbReference type="ARBA" id="ARBA00005964"/>
    </source>
</evidence>
<gene>
    <name evidence="5" type="ORF">TeGR_g6080</name>
</gene>
<evidence type="ECO:0000259" key="4">
    <source>
        <dbReference type="Pfam" id="PF00135"/>
    </source>
</evidence>
<dbReference type="Proteomes" id="UP001165060">
    <property type="component" value="Unassembled WGS sequence"/>
</dbReference>
<proteinExistence type="inferred from homology"/>
<dbReference type="Gene3D" id="3.40.50.1820">
    <property type="entry name" value="alpha/beta hydrolase"/>
    <property type="match status" value="1"/>
</dbReference>
<comment type="similarity">
    <text evidence="1 3">Belongs to the type-B carboxylesterase/lipase family.</text>
</comment>
<feature type="chain" id="PRO_5045009055" description="Carboxylic ester hydrolase" evidence="3">
    <location>
        <begin position="19"/>
        <end position="541"/>
    </location>
</feature>
<organism evidence="5 6">
    <name type="scientific">Tetraparma gracilis</name>
    <dbReference type="NCBI Taxonomy" id="2962635"/>
    <lineage>
        <taxon>Eukaryota</taxon>
        <taxon>Sar</taxon>
        <taxon>Stramenopiles</taxon>
        <taxon>Ochrophyta</taxon>
        <taxon>Bolidophyceae</taxon>
        <taxon>Parmales</taxon>
        <taxon>Triparmaceae</taxon>
        <taxon>Tetraparma</taxon>
    </lineage>
</organism>
<dbReference type="PANTHER" id="PTHR43918">
    <property type="entry name" value="ACETYLCHOLINESTERASE"/>
    <property type="match status" value="1"/>
</dbReference>
<keyword evidence="3" id="KW-0732">Signal</keyword>
<dbReference type="EC" id="3.1.1.-" evidence="3"/>
<dbReference type="InterPro" id="IPR029058">
    <property type="entry name" value="AB_hydrolase_fold"/>
</dbReference>
<reference evidence="5 6" key="1">
    <citation type="journal article" date="2023" name="Commun. Biol.">
        <title>Genome analysis of Parmales, the sister group of diatoms, reveals the evolutionary specialization of diatoms from phago-mixotrophs to photoautotrophs.</title>
        <authorList>
            <person name="Ban H."/>
            <person name="Sato S."/>
            <person name="Yoshikawa S."/>
            <person name="Yamada K."/>
            <person name="Nakamura Y."/>
            <person name="Ichinomiya M."/>
            <person name="Sato N."/>
            <person name="Blanc-Mathieu R."/>
            <person name="Endo H."/>
            <person name="Kuwata A."/>
            <person name="Ogata H."/>
        </authorList>
    </citation>
    <scope>NUCLEOTIDE SEQUENCE [LARGE SCALE GENOMIC DNA]</scope>
</reference>
<dbReference type="SUPFAM" id="SSF53474">
    <property type="entry name" value="alpha/beta-Hydrolases"/>
    <property type="match status" value="1"/>
</dbReference>
<keyword evidence="2 3" id="KW-0378">Hydrolase</keyword>
<evidence type="ECO:0000313" key="6">
    <source>
        <dbReference type="Proteomes" id="UP001165060"/>
    </source>
</evidence>
<accession>A0ABQ6NA15</accession>
<name>A0ABQ6NA15_9STRA</name>